<dbReference type="Gene3D" id="3.90.180.10">
    <property type="entry name" value="Medium-chain alcohol dehydrogenases, catalytic domain"/>
    <property type="match status" value="1"/>
</dbReference>
<dbReference type="SMART" id="SM00829">
    <property type="entry name" value="PKS_ER"/>
    <property type="match status" value="1"/>
</dbReference>
<dbReference type="PANTHER" id="PTHR48106:SF13">
    <property type="entry name" value="QUINONE OXIDOREDUCTASE-RELATED"/>
    <property type="match status" value="1"/>
</dbReference>
<proteinExistence type="predicted"/>
<comment type="caution">
    <text evidence="4">The sequence shown here is derived from an EMBL/GenBank/DDBJ whole genome shotgun (WGS) entry which is preliminary data.</text>
</comment>
<sequence length="318" mass="33244">MSNAVVIRENGDASVLRYEATSTGDPDSREILVRQEAVGVNFVDSLVRSGQFGVQLPAVIGFEAAGIVEQVGSDQVSFKVGDRVGYFYAQGAYADYNLVDSNSLIALPPDISTVQAAAFLAKGLTAWMGLRAMHKLKAGDVILVQGASGSVGSIVSRWAKHCGATVIGVAGSKQKLAQVAAGSTLALAADDAFFMNKVRALAPQGVDVVYDFVGDATAKLSLAAVRDGGKILTIGAASGQARFDRAELARRSIQILGGGTPQYVNTTNQAAASAELFDVIRAGVFADLEITKHRLDTAADVHRALDARRLNGLPVLIP</sequence>
<dbReference type="InterPro" id="IPR011032">
    <property type="entry name" value="GroES-like_sf"/>
</dbReference>
<evidence type="ECO:0000256" key="1">
    <source>
        <dbReference type="ARBA" id="ARBA00022857"/>
    </source>
</evidence>
<dbReference type="Pfam" id="PF00107">
    <property type="entry name" value="ADH_zinc_N"/>
    <property type="match status" value="1"/>
</dbReference>
<accession>A0ABU5IAV6</accession>
<dbReference type="InterPro" id="IPR036291">
    <property type="entry name" value="NAD(P)-bd_dom_sf"/>
</dbReference>
<reference evidence="4 5" key="1">
    <citation type="submission" date="2023-11" db="EMBL/GenBank/DDBJ databases">
        <title>Draft genome of Azohydromonas lata strain H1 (DSM1123), a polyhydroxyalkanoate producer.</title>
        <authorList>
            <person name="Traversa D."/>
            <person name="D'Addabbo P."/>
            <person name="Pazzani C."/>
            <person name="Manzari C."/>
            <person name="Chiara M."/>
            <person name="Scrascia M."/>
        </authorList>
    </citation>
    <scope>NUCLEOTIDE SEQUENCE [LARGE SCALE GENOMIC DNA]</scope>
    <source>
        <strain evidence="4 5">H1</strain>
    </source>
</reference>
<evidence type="ECO:0000256" key="2">
    <source>
        <dbReference type="ARBA" id="ARBA00023002"/>
    </source>
</evidence>
<feature type="domain" description="Enoyl reductase (ER)" evidence="3">
    <location>
        <begin position="11"/>
        <end position="316"/>
    </location>
</feature>
<keyword evidence="2" id="KW-0560">Oxidoreductase</keyword>
<keyword evidence="5" id="KW-1185">Reference proteome</keyword>
<dbReference type="EMBL" id="JAXOJX010000003">
    <property type="protein sequence ID" value="MDZ5455675.1"/>
    <property type="molecule type" value="Genomic_DNA"/>
</dbReference>
<dbReference type="RefSeq" id="WP_322464427.1">
    <property type="nucleotide sequence ID" value="NZ_JAXOJX010000003.1"/>
</dbReference>
<evidence type="ECO:0000313" key="5">
    <source>
        <dbReference type="Proteomes" id="UP001293718"/>
    </source>
</evidence>
<dbReference type="Gene3D" id="3.40.50.720">
    <property type="entry name" value="NAD(P)-binding Rossmann-like Domain"/>
    <property type="match status" value="1"/>
</dbReference>
<dbReference type="Pfam" id="PF08240">
    <property type="entry name" value="ADH_N"/>
    <property type="match status" value="1"/>
</dbReference>
<dbReference type="SUPFAM" id="SSF51735">
    <property type="entry name" value="NAD(P)-binding Rossmann-fold domains"/>
    <property type="match status" value="1"/>
</dbReference>
<protein>
    <submittedName>
        <fullName evidence="4">Zinc-binding dehydrogenase</fullName>
    </submittedName>
</protein>
<dbReference type="InterPro" id="IPR020843">
    <property type="entry name" value="ER"/>
</dbReference>
<evidence type="ECO:0000313" key="4">
    <source>
        <dbReference type="EMBL" id="MDZ5455675.1"/>
    </source>
</evidence>
<dbReference type="InterPro" id="IPR013154">
    <property type="entry name" value="ADH-like_N"/>
</dbReference>
<name>A0ABU5IAV6_9BURK</name>
<dbReference type="Proteomes" id="UP001293718">
    <property type="component" value="Unassembled WGS sequence"/>
</dbReference>
<organism evidence="4 5">
    <name type="scientific">Azohydromonas lata</name>
    <dbReference type="NCBI Taxonomy" id="45677"/>
    <lineage>
        <taxon>Bacteria</taxon>
        <taxon>Pseudomonadati</taxon>
        <taxon>Pseudomonadota</taxon>
        <taxon>Betaproteobacteria</taxon>
        <taxon>Burkholderiales</taxon>
        <taxon>Sphaerotilaceae</taxon>
        <taxon>Azohydromonas</taxon>
    </lineage>
</organism>
<dbReference type="InterPro" id="IPR013149">
    <property type="entry name" value="ADH-like_C"/>
</dbReference>
<gene>
    <name evidence="4" type="ORF">SM757_03720</name>
</gene>
<keyword evidence="1" id="KW-0521">NADP</keyword>
<evidence type="ECO:0000259" key="3">
    <source>
        <dbReference type="SMART" id="SM00829"/>
    </source>
</evidence>
<dbReference type="SUPFAM" id="SSF50129">
    <property type="entry name" value="GroES-like"/>
    <property type="match status" value="1"/>
</dbReference>
<dbReference type="PANTHER" id="PTHR48106">
    <property type="entry name" value="QUINONE OXIDOREDUCTASE PIG3-RELATED"/>
    <property type="match status" value="1"/>
</dbReference>